<comment type="caution">
    <text evidence="1">The sequence shown here is derived from an EMBL/GenBank/DDBJ whole genome shotgun (WGS) entry which is preliminary data.</text>
</comment>
<name>A0ABT8VV72_9FLAO</name>
<evidence type="ECO:0008006" key="3">
    <source>
        <dbReference type="Google" id="ProtNLM"/>
    </source>
</evidence>
<accession>A0ABT8VV72</accession>
<dbReference type="RefSeq" id="WP_302885155.1">
    <property type="nucleotide sequence ID" value="NZ_JAUMIT010000008.1"/>
</dbReference>
<gene>
    <name evidence="1" type="ORF">QVZ41_13455</name>
</gene>
<protein>
    <recommendedName>
        <fullName evidence="3">Outer membrane protein beta-barrel domain-containing protein</fullName>
    </recommendedName>
</protein>
<dbReference type="Proteomes" id="UP001168642">
    <property type="component" value="Unassembled WGS sequence"/>
</dbReference>
<keyword evidence="2" id="KW-1185">Reference proteome</keyword>
<sequence length="192" mass="21808">MKRIVIVLLMFIKYGYAQEVNSLYLSSALELGNYIGMDGNITFISKNKLSVSVGAGWMLHEAENYPDDIDDSDDIGFSGIDGSAYTYLTAGKIVQFKKSNRIRLNLSGGLVMMWSDIEENYVRGQQTDHGYYYDYDRNSYQTIGLILNPRLEISVFSMVGLHISPKVILNQKKSFYGIGFGFMLGKLRKRLY</sequence>
<evidence type="ECO:0000313" key="2">
    <source>
        <dbReference type="Proteomes" id="UP001168642"/>
    </source>
</evidence>
<dbReference type="EMBL" id="JAUMIT010000008">
    <property type="protein sequence ID" value="MDO3695851.1"/>
    <property type="molecule type" value="Genomic_DNA"/>
</dbReference>
<reference evidence="1" key="1">
    <citation type="submission" date="2023-07" db="EMBL/GenBank/DDBJ databases">
        <title>Wenyingzhuangia sp. chi5 genome sequencing and assembly.</title>
        <authorList>
            <person name="Park S."/>
        </authorList>
    </citation>
    <scope>NUCLEOTIDE SEQUENCE</scope>
    <source>
        <strain evidence="1">Chi5</strain>
    </source>
</reference>
<proteinExistence type="predicted"/>
<organism evidence="1 2">
    <name type="scientific">Wenyingzhuangia gilva</name>
    <dbReference type="NCBI Taxonomy" id="3057677"/>
    <lineage>
        <taxon>Bacteria</taxon>
        <taxon>Pseudomonadati</taxon>
        <taxon>Bacteroidota</taxon>
        <taxon>Flavobacteriia</taxon>
        <taxon>Flavobacteriales</taxon>
        <taxon>Flavobacteriaceae</taxon>
        <taxon>Wenyingzhuangia</taxon>
    </lineage>
</organism>
<evidence type="ECO:0000313" key="1">
    <source>
        <dbReference type="EMBL" id="MDO3695851.1"/>
    </source>
</evidence>